<dbReference type="OrthoDB" id="10250268at2759"/>
<proteinExistence type="inferred from homology"/>
<evidence type="ECO:0000256" key="7">
    <source>
        <dbReference type="ARBA" id="ARBA00022982"/>
    </source>
</evidence>
<dbReference type="Proteomes" id="UP000789342">
    <property type="component" value="Unassembled WGS sequence"/>
</dbReference>
<evidence type="ECO:0000256" key="8">
    <source>
        <dbReference type="ARBA" id="ARBA00023128"/>
    </source>
</evidence>
<dbReference type="InterPro" id="IPR016464">
    <property type="entry name" value="NADH_Ub_cplx-1_asu_su-2"/>
</dbReference>
<dbReference type="GO" id="GO:0005743">
    <property type="term" value="C:mitochondrial inner membrane"/>
    <property type="evidence" value="ECO:0007669"/>
    <property type="project" value="UniProtKB-SubCell"/>
</dbReference>
<evidence type="ECO:0000259" key="10">
    <source>
        <dbReference type="SMART" id="SM00916"/>
    </source>
</evidence>
<dbReference type="InterPro" id="IPR007741">
    <property type="entry name" value="Ribosomal_mL43/mS25/NADH_DH"/>
</dbReference>
<keyword evidence="12" id="KW-1185">Reference proteome</keyword>
<evidence type="ECO:0000256" key="9">
    <source>
        <dbReference type="ARBA" id="ARBA00023136"/>
    </source>
</evidence>
<dbReference type="SUPFAM" id="SSF52833">
    <property type="entry name" value="Thioredoxin-like"/>
    <property type="match status" value="1"/>
</dbReference>
<keyword evidence="7" id="KW-0249">Electron transport</keyword>
<dbReference type="AlphaFoldDB" id="A0A9N9CYT7"/>
<protein>
    <submittedName>
        <fullName evidence="11">474_t:CDS:1</fullName>
    </submittedName>
</protein>
<dbReference type="PANTHER" id="PTHR12878:SF0">
    <property type="entry name" value="NADH DEHYDROGENASE [UBIQUINONE] 1 ALPHA SUBCOMPLEX SUBUNIT 2"/>
    <property type="match status" value="1"/>
</dbReference>
<feature type="domain" description="Ribosomal protein/NADH dehydrogenase" evidence="10">
    <location>
        <begin position="20"/>
        <end position="93"/>
    </location>
</feature>
<dbReference type="PANTHER" id="PTHR12878">
    <property type="entry name" value="NADH-UBIQUINONE OXIDOREDUCTASE B8 SUBUNIT"/>
    <property type="match status" value="1"/>
</dbReference>
<dbReference type="InterPro" id="IPR036249">
    <property type="entry name" value="Thioredoxin-like_sf"/>
</dbReference>
<comment type="similarity">
    <text evidence="3">Belongs to the complex I NDUFA2 subunit family.</text>
</comment>
<name>A0A9N9CYT7_9GLOM</name>
<reference evidence="11" key="1">
    <citation type="submission" date="2021-06" db="EMBL/GenBank/DDBJ databases">
        <authorList>
            <person name="Kallberg Y."/>
            <person name="Tangrot J."/>
            <person name="Rosling A."/>
        </authorList>
    </citation>
    <scope>NUCLEOTIDE SEQUENCE</scope>
    <source>
        <strain evidence="11">CL551</strain>
    </source>
</reference>
<evidence type="ECO:0000256" key="4">
    <source>
        <dbReference type="ARBA" id="ARBA00022448"/>
    </source>
</evidence>
<dbReference type="Pfam" id="PF05047">
    <property type="entry name" value="L51_S25_CI-B8"/>
    <property type="match status" value="1"/>
</dbReference>
<keyword evidence="5" id="KW-0679">Respiratory chain</keyword>
<keyword evidence="9" id="KW-0472">Membrane</keyword>
<evidence type="ECO:0000256" key="1">
    <source>
        <dbReference type="ARBA" id="ARBA00003195"/>
    </source>
</evidence>
<dbReference type="EMBL" id="CAJVPV010007266">
    <property type="protein sequence ID" value="CAG8616861.1"/>
    <property type="molecule type" value="Genomic_DNA"/>
</dbReference>
<comment type="caution">
    <text evidence="11">The sequence shown here is derived from an EMBL/GenBank/DDBJ whole genome shotgun (WGS) entry which is preliminary data.</text>
</comment>
<dbReference type="PIRSF" id="PIRSF005822">
    <property type="entry name" value="NDUA2"/>
    <property type="match status" value="1"/>
</dbReference>
<accession>A0A9N9CYT7</accession>
<evidence type="ECO:0000313" key="12">
    <source>
        <dbReference type="Proteomes" id="UP000789342"/>
    </source>
</evidence>
<sequence>MTWKNLLSKNLKELRVHFCQTSPASSGVRDFIASSYPSIKSANPHFPFLIREASGVEARFFARYDFGNERKIVLNNLSAKEVESKLEELVTQNMGTNKNA</sequence>
<evidence type="ECO:0000313" key="11">
    <source>
        <dbReference type="EMBL" id="CAG8616861.1"/>
    </source>
</evidence>
<organism evidence="11 12">
    <name type="scientific">Acaulospora morrowiae</name>
    <dbReference type="NCBI Taxonomy" id="94023"/>
    <lineage>
        <taxon>Eukaryota</taxon>
        <taxon>Fungi</taxon>
        <taxon>Fungi incertae sedis</taxon>
        <taxon>Mucoromycota</taxon>
        <taxon>Glomeromycotina</taxon>
        <taxon>Glomeromycetes</taxon>
        <taxon>Diversisporales</taxon>
        <taxon>Acaulosporaceae</taxon>
        <taxon>Acaulospora</taxon>
    </lineage>
</organism>
<keyword evidence="4" id="KW-0813">Transport</keyword>
<dbReference type="Gene3D" id="3.40.30.10">
    <property type="entry name" value="Glutaredoxin"/>
    <property type="match status" value="1"/>
</dbReference>
<evidence type="ECO:0000256" key="6">
    <source>
        <dbReference type="ARBA" id="ARBA00022792"/>
    </source>
</evidence>
<comment type="subcellular location">
    <subcellularLocation>
        <location evidence="2">Mitochondrion inner membrane</location>
        <topology evidence="2">Peripheral membrane protein</topology>
        <orientation evidence="2">Matrix side</orientation>
    </subcellularLocation>
</comment>
<evidence type="ECO:0000256" key="5">
    <source>
        <dbReference type="ARBA" id="ARBA00022660"/>
    </source>
</evidence>
<comment type="function">
    <text evidence="1">Accessory subunit of the mitochondrial membrane respiratory chain NADH dehydrogenase (Complex I), that is believed not to be involved in catalysis. Complex I functions in the transfer of electrons from NADH to the respiratory chain. The immediate electron acceptor for the enzyme is believed to be ubiquinone.</text>
</comment>
<evidence type="ECO:0000256" key="2">
    <source>
        <dbReference type="ARBA" id="ARBA00004443"/>
    </source>
</evidence>
<evidence type="ECO:0000256" key="3">
    <source>
        <dbReference type="ARBA" id="ARBA00008939"/>
    </source>
</evidence>
<gene>
    <name evidence="11" type="ORF">AMORRO_LOCUS8482</name>
</gene>
<dbReference type="SMART" id="SM00916">
    <property type="entry name" value="L51_S25_CI-B8"/>
    <property type="match status" value="1"/>
</dbReference>
<keyword evidence="6" id="KW-0999">Mitochondrion inner membrane</keyword>
<keyword evidence="8" id="KW-0496">Mitochondrion</keyword>